<dbReference type="InterPro" id="IPR007055">
    <property type="entry name" value="BON_dom"/>
</dbReference>
<feature type="domain" description="BON" evidence="1">
    <location>
        <begin position="199"/>
        <end position="266"/>
    </location>
</feature>
<reference evidence="3" key="1">
    <citation type="journal article" date="2023" name="Arch. Microbiol.">
        <title>Desulfoferula mesophilus gen. nov. sp. nov., a mesophilic sulfate-reducing bacterium isolated from a brackish lake sediment.</title>
        <authorList>
            <person name="Watanabe T."/>
            <person name="Yabe T."/>
            <person name="Tsuji J.M."/>
            <person name="Fukui M."/>
        </authorList>
    </citation>
    <scope>NUCLEOTIDE SEQUENCE [LARGE SCALE GENOMIC DNA]</scope>
    <source>
        <strain evidence="3">12FAK</strain>
    </source>
</reference>
<dbReference type="RefSeq" id="WP_338600620.1">
    <property type="nucleotide sequence ID" value="NZ_AP028679.1"/>
</dbReference>
<organism evidence="2 3">
    <name type="scientific">Desulfoferula mesophila</name>
    <dbReference type="NCBI Taxonomy" id="3058419"/>
    <lineage>
        <taxon>Bacteria</taxon>
        <taxon>Pseudomonadati</taxon>
        <taxon>Thermodesulfobacteriota</taxon>
        <taxon>Desulfarculia</taxon>
        <taxon>Desulfarculales</taxon>
        <taxon>Desulfarculaceae</taxon>
        <taxon>Desulfoferula</taxon>
    </lineage>
</organism>
<protein>
    <recommendedName>
        <fullName evidence="1">BON domain-containing protein</fullName>
    </recommendedName>
</protein>
<proteinExistence type="predicted"/>
<evidence type="ECO:0000313" key="2">
    <source>
        <dbReference type="EMBL" id="BEQ15748.1"/>
    </source>
</evidence>
<dbReference type="KEGG" id="dmp:FAK_28140"/>
<sequence length="272" mass="30365">MAIVAISRKVGSLGDEISQQAADQLGIKVIGVADIHQLAMQCDKELADICRTFETEQPAGFFERVFFRDPAGSSLFASLIYQQAAMGDVVMRGRGSQIVLAGQPKVLKVRIVAPFRLRMERIAKRKNVSLEEAADYVRHFDRQRRSLIESIFQVDLNDWSLYDMVLNSTDLPQELLADVVCLAAKELGPVSDEQKNKYSDLALAKRVEALIKKKVPTFPARDVEVETHGKGRLVLTGAVLDREAVKKAEEIAKNTPEVTEVDNQLRHTDLTF</sequence>
<gene>
    <name evidence="2" type="ORF">FAK_28140</name>
</gene>
<dbReference type="AlphaFoldDB" id="A0AAU9F0X8"/>
<accession>A0AAU9F0X8</accession>
<evidence type="ECO:0000259" key="1">
    <source>
        <dbReference type="Pfam" id="PF04972"/>
    </source>
</evidence>
<dbReference type="Gene3D" id="3.30.1340.30">
    <property type="match status" value="1"/>
</dbReference>
<dbReference type="InterPro" id="IPR027417">
    <property type="entry name" value="P-loop_NTPase"/>
</dbReference>
<dbReference type="Proteomes" id="UP001366166">
    <property type="component" value="Chromosome"/>
</dbReference>
<name>A0AAU9F0X8_9BACT</name>
<dbReference type="EMBL" id="AP028679">
    <property type="protein sequence ID" value="BEQ15748.1"/>
    <property type="molecule type" value="Genomic_DNA"/>
</dbReference>
<dbReference type="Gene3D" id="3.40.50.300">
    <property type="entry name" value="P-loop containing nucleotide triphosphate hydrolases"/>
    <property type="match status" value="1"/>
</dbReference>
<dbReference type="Pfam" id="PF04972">
    <property type="entry name" value="BON"/>
    <property type="match status" value="1"/>
</dbReference>
<keyword evidence="3" id="KW-1185">Reference proteome</keyword>
<dbReference type="Pfam" id="PF13189">
    <property type="entry name" value="Cytidylate_kin2"/>
    <property type="match status" value="1"/>
</dbReference>
<evidence type="ECO:0000313" key="3">
    <source>
        <dbReference type="Proteomes" id="UP001366166"/>
    </source>
</evidence>